<evidence type="ECO:0000259" key="1">
    <source>
        <dbReference type="Pfam" id="PF08241"/>
    </source>
</evidence>
<dbReference type="Proteomes" id="UP001500630">
    <property type="component" value="Unassembled WGS sequence"/>
</dbReference>
<dbReference type="InterPro" id="IPR041698">
    <property type="entry name" value="Methyltransf_25"/>
</dbReference>
<keyword evidence="4" id="KW-1185">Reference proteome</keyword>
<dbReference type="Gene3D" id="3.40.50.150">
    <property type="entry name" value="Vaccinia Virus protein VP39"/>
    <property type="match status" value="1"/>
</dbReference>
<proteinExistence type="predicted"/>
<evidence type="ECO:0000313" key="3">
    <source>
        <dbReference type="EMBL" id="GAA3557707.1"/>
    </source>
</evidence>
<dbReference type="SUPFAM" id="SSF53335">
    <property type="entry name" value="S-adenosyl-L-methionine-dependent methyltransferases"/>
    <property type="match status" value="1"/>
</dbReference>
<sequence>MGHQREAWDAAGAYEAYVGRWSRRVAEVFVRLLGAPAGGRWLDAGCGTGALTEAVLATADPPRVVGVDTSAPFVAHARARVADRRAGFLVGDMRALPLSDGGLEVQRAPRSGAGSGVRLGAQPGARSGAGIGVVVSGLALNFVPEPERAVAELARVVAPGGVVAAYVWDYAEGMGMLRAFWDAAAALDPAAATLDEGRRFPQCRPEPLARLWAGAGLDEVGVRPVEVPTVFAGFDDYWQPFLGGQGPAPGYVSSLSGERRAALRDLLRARLPVDASGSIRLVARAWSVRGRRAWR</sequence>
<dbReference type="Pfam" id="PF08241">
    <property type="entry name" value="Methyltransf_11"/>
    <property type="match status" value="1"/>
</dbReference>
<gene>
    <name evidence="3" type="ORF">GCM10022419_042940</name>
</gene>
<organism evidence="3 4">
    <name type="scientific">Nonomuraea rosea</name>
    <dbReference type="NCBI Taxonomy" id="638574"/>
    <lineage>
        <taxon>Bacteria</taxon>
        <taxon>Bacillati</taxon>
        <taxon>Actinomycetota</taxon>
        <taxon>Actinomycetes</taxon>
        <taxon>Streptosporangiales</taxon>
        <taxon>Streptosporangiaceae</taxon>
        <taxon>Nonomuraea</taxon>
    </lineage>
</organism>
<dbReference type="PANTHER" id="PTHR43591">
    <property type="entry name" value="METHYLTRANSFERASE"/>
    <property type="match status" value="1"/>
</dbReference>
<feature type="domain" description="Methyltransferase type 11" evidence="1">
    <location>
        <begin position="133"/>
        <end position="164"/>
    </location>
</feature>
<comment type="caution">
    <text evidence="3">The sequence shown here is derived from an EMBL/GenBank/DDBJ whole genome shotgun (WGS) entry which is preliminary data.</text>
</comment>
<dbReference type="Pfam" id="PF13649">
    <property type="entry name" value="Methyltransf_25"/>
    <property type="match status" value="1"/>
</dbReference>
<dbReference type="InterPro" id="IPR029063">
    <property type="entry name" value="SAM-dependent_MTases_sf"/>
</dbReference>
<protein>
    <submittedName>
        <fullName evidence="3">Class I SAM-dependent methyltransferase</fullName>
    </submittedName>
</protein>
<reference evidence="4" key="1">
    <citation type="journal article" date="2019" name="Int. J. Syst. Evol. Microbiol.">
        <title>The Global Catalogue of Microorganisms (GCM) 10K type strain sequencing project: providing services to taxonomists for standard genome sequencing and annotation.</title>
        <authorList>
            <consortium name="The Broad Institute Genomics Platform"/>
            <consortium name="The Broad Institute Genome Sequencing Center for Infectious Disease"/>
            <person name="Wu L."/>
            <person name="Ma J."/>
        </authorList>
    </citation>
    <scope>NUCLEOTIDE SEQUENCE [LARGE SCALE GENOMIC DNA]</scope>
    <source>
        <strain evidence="4">JCM 17326</strain>
    </source>
</reference>
<name>A0ABP6WXS3_9ACTN</name>
<keyword evidence="3" id="KW-0489">Methyltransferase</keyword>
<accession>A0ABP6WXS3</accession>
<dbReference type="RefSeq" id="WP_345564168.1">
    <property type="nucleotide sequence ID" value="NZ_BAABDQ010000008.1"/>
</dbReference>
<evidence type="ECO:0000313" key="4">
    <source>
        <dbReference type="Proteomes" id="UP001500630"/>
    </source>
</evidence>
<dbReference type="CDD" id="cd02440">
    <property type="entry name" value="AdoMet_MTases"/>
    <property type="match status" value="1"/>
</dbReference>
<evidence type="ECO:0000259" key="2">
    <source>
        <dbReference type="Pfam" id="PF13649"/>
    </source>
</evidence>
<dbReference type="EMBL" id="BAABDQ010000008">
    <property type="protein sequence ID" value="GAA3557707.1"/>
    <property type="molecule type" value="Genomic_DNA"/>
</dbReference>
<dbReference type="GO" id="GO:0032259">
    <property type="term" value="P:methylation"/>
    <property type="evidence" value="ECO:0007669"/>
    <property type="project" value="UniProtKB-KW"/>
</dbReference>
<dbReference type="GO" id="GO:0008168">
    <property type="term" value="F:methyltransferase activity"/>
    <property type="evidence" value="ECO:0007669"/>
    <property type="project" value="UniProtKB-KW"/>
</dbReference>
<keyword evidence="3" id="KW-0808">Transferase</keyword>
<feature type="domain" description="Methyltransferase" evidence="2">
    <location>
        <begin position="42"/>
        <end position="102"/>
    </location>
</feature>
<dbReference type="InterPro" id="IPR013216">
    <property type="entry name" value="Methyltransf_11"/>
</dbReference>